<comment type="caution">
    <text evidence="1">The sequence shown here is derived from an EMBL/GenBank/DDBJ whole genome shotgun (WGS) entry which is preliminary data.</text>
</comment>
<accession>A0A0J7LW56</accession>
<dbReference type="RefSeq" id="WP_048497415.1">
    <property type="nucleotide sequence ID" value="NZ_LFBU01000002.1"/>
</dbReference>
<dbReference type="PANTHER" id="PTHR40455:SF1">
    <property type="entry name" value="ANTITOXIN HIGA"/>
    <property type="match status" value="1"/>
</dbReference>
<dbReference type="AlphaFoldDB" id="A0A0J7LW56"/>
<organism evidence="1 2">
    <name type="scientific">Marinobacter subterrani</name>
    <dbReference type="NCBI Taxonomy" id="1658765"/>
    <lineage>
        <taxon>Bacteria</taxon>
        <taxon>Pseudomonadati</taxon>
        <taxon>Pseudomonadota</taxon>
        <taxon>Gammaproteobacteria</taxon>
        <taxon>Pseudomonadales</taxon>
        <taxon>Marinobacteraceae</taxon>
        <taxon>Marinobacter</taxon>
    </lineage>
</organism>
<dbReference type="PANTHER" id="PTHR40455">
    <property type="entry name" value="ANTITOXIN HIGA"/>
    <property type="match status" value="1"/>
</dbReference>
<name>A0A0J7LW56_9GAMM</name>
<reference evidence="1 2" key="1">
    <citation type="submission" date="2015-06" db="EMBL/GenBank/DDBJ databases">
        <title>Marinobacter subterrani, a genetically tractable neutrophilic iron-oxidizing strain isolated from the Soudan Iron Mine.</title>
        <authorList>
            <person name="Bonis B.M."/>
            <person name="Gralnick J.A."/>
        </authorList>
    </citation>
    <scope>NUCLEOTIDE SEQUENCE [LARGE SCALE GENOMIC DNA]</scope>
    <source>
        <strain evidence="1 2">JG233</strain>
    </source>
</reference>
<gene>
    <name evidence="1" type="ORF">Msub_20317</name>
</gene>
<dbReference type="InterPro" id="IPR039060">
    <property type="entry name" value="Antitox_HigA"/>
</dbReference>
<proteinExistence type="predicted"/>
<keyword evidence="2" id="KW-1185">Reference proteome</keyword>
<dbReference type="GO" id="GO:0001046">
    <property type="term" value="F:core promoter sequence-specific DNA binding"/>
    <property type="evidence" value="ECO:0007669"/>
    <property type="project" value="TreeGrafter"/>
</dbReference>
<sequence>MDIRPIKTEADYQTTMKEIEGLMSAETGSAEGDRLDILVTLVEAYERNHYPIDFPDPVEAIKFRMEQQGLTVDDLVPVIGRKNRVYEILARKRPLTLRMIEGLHEAFSIPAESLIKHNSNHGNHAA</sequence>
<protein>
    <submittedName>
        <fullName evidence="1">Antitoxin component HigA of the HigAB toxin-antitoxin module, contains an N-terminal HTH domain</fullName>
    </submittedName>
</protein>
<evidence type="ECO:0000313" key="1">
    <source>
        <dbReference type="EMBL" id="KMQ73120.1"/>
    </source>
</evidence>
<dbReference type="PATRIC" id="fig|1658765.3.peg.3588"/>
<dbReference type="OrthoDB" id="9796786at2"/>
<dbReference type="EMBL" id="LFBU01000002">
    <property type="protein sequence ID" value="KMQ73120.1"/>
    <property type="molecule type" value="Genomic_DNA"/>
</dbReference>
<dbReference type="Proteomes" id="UP000036102">
    <property type="component" value="Unassembled WGS sequence"/>
</dbReference>
<dbReference type="GO" id="GO:0006355">
    <property type="term" value="P:regulation of DNA-templated transcription"/>
    <property type="evidence" value="ECO:0007669"/>
    <property type="project" value="InterPro"/>
</dbReference>
<dbReference type="STRING" id="1658765.Msub_20317"/>
<evidence type="ECO:0000313" key="2">
    <source>
        <dbReference type="Proteomes" id="UP000036102"/>
    </source>
</evidence>